<dbReference type="Proteomes" id="UP000239388">
    <property type="component" value="Unassembled WGS sequence"/>
</dbReference>
<evidence type="ECO:0000256" key="1">
    <source>
        <dbReference type="SAM" id="MobiDB-lite"/>
    </source>
</evidence>
<keyword evidence="2" id="KW-0812">Transmembrane</keyword>
<dbReference type="AlphaFoldDB" id="A0A2S8FWR1"/>
<feature type="region of interest" description="Disordered" evidence="1">
    <location>
        <begin position="255"/>
        <end position="280"/>
    </location>
</feature>
<feature type="transmembrane region" description="Helical" evidence="2">
    <location>
        <begin position="79"/>
        <end position="102"/>
    </location>
</feature>
<name>A0A2S8FWR1_9BACT</name>
<keyword evidence="2" id="KW-0472">Membrane</keyword>
<feature type="transmembrane region" description="Helical" evidence="2">
    <location>
        <begin position="166"/>
        <end position="185"/>
    </location>
</feature>
<dbReference type="EMBL" id="PUIB01000012">
    <property type="protein sequence ID" value="PQO36621.1"/>
    <property type="molecule type" value="Genomic_DNA"/>
</dbReference>
<organism evidence="3 4">
    <name type="scientific">Blastopirellula marina</name>
    <dbReference type="NCBI Taxonomy" id="124"/>
    <lineage>
        <taxon>Bacteria</taxon>
        <taxon>Pseudomonadati</taxon>
        <taxon>Planctomycetota</taxon>
        <taxon>Planctomycetia</taxon>
        <taxon>Pirellulales</taxon>
        <taxon>Pirellulaceae</taxon>
        <taxon>Blastopirellula</taxon>
    </lineage>
</organism>
<evidence type="ECO:0000313" key="4">
    <source>
        <dbReference type="Proteomes" id="UP000239388"/>
    </source>
</evidence>
<protein>
    <submittedName>
        <fullName evidence="3">Uncharacterized protein</fullName>
    </submittedName>
</protein>
<feature type="transmembrane region" description="Helical" evidence="2">
    <location>
        <begin position="197"/>
        <end position="219"/>
    </location>
</feature>
<reference evidence="3 4" key="1">
    <citation type="submission" date="2018-02" db="EMBL/GenBank/DDBJ databases">
        <title>Comparative genomes isolates from brazilian mangrove.</title>
        <authorList>
            <person name="Araujo J.E."/>
            <person name="Taketani R.G."/>
            <person name="Silva M.C.P."/>
            <person name="Loureco M.V."/>
            <person name="Andreote F.D."/>
        </authorList>
    </citation>
    <scope>NUCLEOTIDE SEQUENCE [LARGE SCALE GENOMIC DNA]</scope>
    <source>
        <strain evidence="3 4">NAP PRIS-MGV</strain>
    </source>
</reference>
<evidence type="ECO:0000256" key="2">
    <source>
        <dbReference type="SAM" id="Phobius"/>
    </source>
</evidence>
<sequence length="280" mass="30439">MEERNPIPTLKRTMPGRLWWWLVPLALLFVAVDVGLWLVISLNKTGPFKSPAQFLLAGALIGQLGLCCALRLRFESKRWWAYAGMIVLVIAAIFLVSVTVPITNRRQAVVTTAMGAIFLAIYCHVPIALQRGYYRVNKARQFTIGYLIGACVVAASLFSVSAKLDTIIPLAIAVFVAGLPAIVATMSLARDDLSDHFAANVMTSMLVLITILVCIGSIYTVFPMLLVAAQGACLWLGGLVLMTAPSEYSEKEVQGLPTSISDLPVDESLANDKNTDPDFH</sequence>
<comment type="caution">
    <text evidence="3">The sequence shown here is derived from an EMBL/GenBank/DDBJ whole genome shotgun (WGS) entry which is preliminary data.</text>
</comment>
<accession>A0A2S8FWR1</accession>
<keyword evidence="2" id="KW-1133">Transmembrane helix</keyword>
<dbReference type="RefSeq" id="WP_105354332.1">
    <property type="nucleotide sequence ID" value="NZ_PUIB01000012.1"/>
</dbReference>
<feature type="transmembrane region" description="Helical" evidence="2">
    <location>
        <begin position="18"/>
        <end position="40"/>
    </location>
</feature>
<feature type="transmembrane region" description="Helical" evidence="2">
    <location>
        <begin position="52"/>
        <end position="72"/>
    </location>
</feature>
<proteinExistence type="predicted"/>
<feature type="transmembrane region" description="Helical" evidence="2">
    <location>
        <begin position="141"/>
        <end position="160"/>
    </location>
</feature>
<feature type="transmembrane region" description="Helical" evidence="2">
    <location>
        <begin position="108"/>
        <end position="129"/>
    </location>
</feature>
<dbReference type="OrthoDB" id="10010733at2"/>
<evidence type="ECO:0000313" key="3">
    <source>
        <dbReference type="EMBL" id="PQO36621.1"/>
    </source>
</evidence>
<gene>
    <name evidence="3" type="ORF">C5Y98_11535</name>
</gene>